<gene>
    <name evidence="1" type="ORF">EM_187</name>
</gene>
<keyword evidence="2" id="KW-1185">Reference proteome</keyword>
<evidence type="ECO:0000313" key="1">
    <source>
        <dbReference type="EMBL" id="UPW35972.1"/>
    </source>
</evidence>
<dbReference type="EMBL" id="ON169972">
    <property type="protein sequence ID" value="UPW35972.1"/>
    <property type="molecule type" value="Genomic_DNA"/>
</dbReference>
<evidence type="ECO:0000313" key="2">
    <source>
        <dbReference type="Proteomes" id="UP000831536"/>
    </source>
</evidence>
<protein>
    <submittedName>
        <fullName evidence="1">Uncharacterized protein</fullName>
    </submittedName>
</protein>
<accession>A0AAE9KSU3</accession>
<reference evidence="1" key="1">
    <citation type="journal article" date="2022" name="J. Appl. Microbiol.">
        <title>Bacteriophage-Antibiotic Combinations Against Multidrug-Resistant Pseudomonas aeruginosa.</title>
        <authorList>
            <person name="Holger D."/>
            <person name="Lev K.L."/>
            <person name="Kebriaei R."/>
            <person name="Morrisette T."/>
            <person name="Shah R."/>
            <person name="Alexander J."/>
            <person name="Lehman S.M."/>
            <person name="Rybak M.J."/>
        </authorList>
    </citation>
    <scope>NUCLEOTIDE SEQUENCE</scope>
</reference>
<organism evidence="1 2">
    <name type="scientific">Pseudomonas phage EM</name>
    <dbReference type="NCBI Taxonomy" id="2936914"/>
    <lineage>
        <taxon>Viruses</taxon>
        <taxon>Duplodnaviria</taxon>
        <taxon>Heunggongvirae</taxon>
        <taxon>Uroviricota</taxon>
        <taxon>Caudoviricetes</taxon>
        <taxon>Vandenendeviridae</taxon>
        <taxon>Skurskavirinae</taxon>
        <taxon>Baldwinvirus</taxon>
        <taxon>Baldwinvirus EM</taxon>
    </lineage>
</organism>
<dbReference type="Proteomes" id="UP000831536">
    <property type="component" value="Segment"/>
</dbReference>
<sequence length="74" mass="8210">MTQANWCKGVVIVGGERDGEIVLFTSAHFNESVGMAGGDASLVEALPMPAAVRLLTKWNKLCRKMHLDYRYELL</sequence>
<name>A0AAE9KSU3_9CAUD</name>
<proteinExistence type="predicted"/>